<comment type="caution">
    <text evidence="1">The sequence shown here is derived from an EMBL/GenBank/DDBJ whole genome shotgun (WGS) entry which is preliminary data.</text>
</comment>
<dbReference type="CDD" id="cd00037">
    <property type="entry name" value="CLECT"/>
    <property type="match status" value="1"/>
</dbReference>
<dbReference type="InterPro" id="IPR001304">
    <property type="entry name" value="C-type_lectin-like"/>
</dbReference>
<dbReference type="InterPro" id="IPR051004">
    <property type="entry name" value="DC-SIGN_domain-containing"/>
</dbReference>
<reference evidence="1 2" key="1">
    <citation type="submission" date="2016-03" db="EMBL/GenBank/DDBJ databases">
        <title>EvidentialGene: Evidence-directed Construction of Genes on Genomes.</title>
        <authorList>
            <person name="Gilbert D.G."/>
            <person name="Choi J.-H."/>
            <person name="Mockaitis K."/>
            <person name="Colbourne J."/>
            <person name="Pfrender M."/>
        </authorList>
    </citation>
    <scope>NUCLEOTIDE SEQUENCE [LARGE SCALE GENOMIC DNA]</scope>
    <source>
        <strain evidence="1 2">Xinb3</strain>
        <tissue evidence="1">Complete organism</tissue>
    </source>
</reference>
<organism evidence="1 2">
    <name type="scientific">Daphnia magna</name>
    <dbReference type="NCBI Taxonomy" id="35525"/>
    <lineage>
        <taxon>Eukaryota</taxon>
        <taxon>Metazoa</taxon>
        <taxon>Ecdysozoa</taxon>
        <taxon>Arthropoda</taxon>
        <taxon>Crustacea</taxon>
        <taxon>Branchiopoda</taxon>
        <taxon>Diplostraca</taxon>
        <taxon>Cladocera</taxon>
        <taxon>Anomopoda</taxon>
        <taxon>Daphniidae</taxon>
        <taxon>Daphnia</taxon>
    </lineage>
</organism>
<dbReference type="Gene3D" id="3.10.100.10">
    <property type="entry name" value="Mannose-Binding Protein A, subunit A"/>
    <property type="match status" value="1"/>
</dbReference>
<evidence type="ECO:0000313" key="2">
    <source>
        <dbReference type="Proteomes" id="UP000076858"/>
    </source>
</evidence>
<dbReference type="AlphaFoldDB" id="A0A0P5Y0W6"/>
<accession>A0A0P5Y0W6</accession>
<dbReference type="SUPFAM" id="SSF56436">
    <property type="entry name" value="C-type lectin-like"/>
    <property type="match status" value="1"/>
</dbReference>
<proteinExistence type="predicted"/>
<dbReference type="OrthoDB" id="6349915at2759"/>
<dbReference type="Pfam" id="PF00059">
    <property type="entry name" value="Lectin_C"/>
    <property type="match status" value="1"/>
</dbReference>
<dbReference type="EMBL" id="LRGB01000745">
    <property type="protein sequence ID" value="KZS16180.1"/>
    <property type="molecule type" value="Genomic_DNA"/>
</dbReference>
<dbReference type="PROSITE" id="PS50041">
    <property type="entry name" value="C_TYPE_LECTIN_2"/>
    <property type="match status" value="1"/>
</dbReference>
<dbReference type="SMART" id="SM00034">
    <property type="entry name" value="CLECT"/>
    <property type="match status" value="1"/>
</dbReference>
<name>A0A0P5Y0W6_9CRUS</name>
<protein>
    <submittedName>
        <fullName evidence="1">Uncharacterized protein</fullName>
    </submittedName>
</protein>
<dbReference type="InterPro" id="IPR016187">
    <property type="entry name" value="CTDL_fold"/>
</dbReference>
<keyword evidence="2" id="KW-1185">Reference proteome</keyword>
<dbReference type="InterPro" id="IPR016186">
    <property type="entry name" value="C-type_lectin-like/link_sf"/>
</dbReference>
<sequence length="211" mass="24253">MNEIFFKFFVLAFYTIGICCAGRVPALVNKGVILSEPFESTTIPTSPTTRTTWPATTRRPKECPFFEDNPYGVLCFYWGGQCYCYAKMSSTNWDGAKEFCRAGNMTLLNVETEEEDYTIFINGKYNPGLYYAEYWTAGRYSQEGNNEWEWASTQPFIPMNYTHWYAEEPGSSEPGSCTSFHFYYGDFYQWGWSDYPCSNYAGAICESVSVL</sequence>
<gene>
    <name evidence="1" type="ORF">APZ42_018115</name>
</gene>
<dbReference type="PANTHER" id="PTHR22802:SF465">
    <property type="entry name" value="AT17652P-RELATED"/>
    <property type="match status" value="1"/>
</dbReference>
<dbReference type="Proteomes" id="UP000076858">
    <property type="component" value="Unassembled WGS sequence"/>
</dbReference>
<dbReference type="PANTHER" id="PTHR22802">
    <property type="entry name" value="C-TYPE LECTIN SUPERFAMILY MEMBER"/>
    <property type="match status" value="1"/>
</dbReference>
<evidence type="ECO:0000313" key="1">
    <source>
        <dbReference type="EMBL" id="KZS16180.1"/>
    </source>
</evidence>